<evidence type="ECO:0000313" key="2">
    <source>
        <dbReference type="Proteomes" id="UP000446866"/>
    </source>
</evidence>
<dbReference type="EMBL" id="QXWK01000018">
    <property type="protein sequence ID" value="NBH62036.1"/>
    <property type="molecule type" value="Genomic_DNA"/>
</dbReference>
<dbReference type="AlphaFoldDB" id="A0A845QKA9"/>
<keyword evidence="2" id="KW-1185">Reference proteome</keyword>
<proteinExistence type="predicted"/>
<dbReference type="Gene3D" id="3.40.50.300">
    <property type="entry name" value="P-loop containing nucleotide triphosphate hydrolases"/>
    <property type="match status" value="1"/>
</dbReference>
<keyword evidence="1" id="KW-0418">Kinase</keyword>
<dbReference type="SUPFAM" id="SSF52540">
    <property type="entry name" value="P-loop containing nucleoside triphosphate hydrolases"/>
    <property type="match status" value="1"/>
</dbReference>
<name>A0A845QKA9_9FIRM</name>
<evidence type="ECO:0000313" key="1">
    <source>
        <dbReference type="EMBL" id="NBH62036.1"/>
    </source>
</evidence>
<protein>
    <submittedName>
        <fullName evidence="1">Cytidylate kinase-like family protein</fullName>
    </submittedName>
</protein>
<sequence length="207" mass="23447">MFFMKKLVTISREYGSGGRIIGRLVAEKLGVPFYDKEIIDMAVEKSGLSRETVETAELRAKSSFSYSLSSAMNFGEGMMSEAVSVNEKLFITQFDVINQIGEEGEGVIVGRCADYILKDMPGVTNIFVYAELEDRIRRCIDVYGIDAADAKETVHTYDKARANYYNYHTCQKWGQFSNYNLAINSSYISEEEAASLIVEYVNKRTYR</sequence>
<organism evidence="1 2">
    <name type="scientific">Anaerotruncus colihominis</name>
    <dbReference type="NCBI Taxonomy" id="169435"/>
    <lineage>
        <taxon>Bacteria</taxon>
        <taxon>Bacillati</taxon>
        <taxon>Bacillota</taxon>
        <taxon>Clostridia</taxon>
        <taxon>Eubacteriales</taxon>
        <taxon>Oscillospiraceae</taxon>
        <taxon>Anaerotruncus</taxon>
    </lineage>
</organism>
<gene>
    <name evidence="1" type="ORF">D0435_10275</name>
</gene>
<keyword evidence="1" id="KW-0808">Transferase</keyword>
<comment type="caution">
    <text evidence="1">The sequence shown here is derived from an EMBL/GenBank/DDBJ whole genome shotgun (WGS) entry which is preliminary data.</text>
</comment>
<dbReference type="GO" id="GO:0016301">
    <property type="term" value="F:kinase activity"/>
    <property type="evidence" value="ECO:0007669"/>
    <property type="project" value="UniProtKB-KW"/>
</dbReference>
<dbReference type="Pfam" id="PF13189">
    <property type="entry name" value="Cytidylate_kin2"/>
    <property type="match status" value="1"/>
</dbReference>
<reference evidence="1 2" key="1">
    <citation type="submission" date="2018-08" db="EMBL/GenBank/DDBJ databases">
        <title>Murine metabolic-syndrome-specific gut microbial biobank.</title>
        <authorList>
            <person name="Liu C."/>
        </authorList>
    </citation>
    <scope>NUCLEOTIDE SEQUENCE [LARGE SCALE GENOMIC DNA]</scope>
    <source>
        <strain evidence="1 2">28</strain>
    </source>
</reference>
<accession>A0A845QKA9</accession>
<dbReference type="InterPro" id="IPR027417">
    <property type="entry name" value="P-loop_NTPase"/>
</dbReference>
<dbReference type="Proteomes" id="UP000446866">
    <property type="component" value="Unassembled WGS sequence"/>
</dbReference>